<accession>A0A2H1I918</accession>
<dbReference type="RefSeq" id="WP_145996926.1">
    <property type="nucleotide sequence ID" value="NZ_FXZD01000002.1"/>
</dbReference>
<protein>
    <recommendedName>
        <fullName evidence="5">PT repeat-containing protein</fullName>
    </recommendedName>
</protein>
<dbReference type="Proteomes" id="UP000234433">
    <property type="component" value="Unassembled WGS sequence"/>
</dbReference>
<proteinExistence type="predicted"/>
<feature type="compositionally biased region" description="Low complexity" evidence="1">
    <location>
        <begin position="82"/>
        <end position="118"/>
    </location>
</feature>
<sequence length="276" mass="27584">MTAPNRRTASALAALALAVASTLGATASATAASAPLCTPKTGCESPNSSGPETGAKPSAPITPGVPIKTPSDPVAPGPSESPSPSDEPSSPSDEPSSPSDEPTDPATPEPTESGIPTKEPTEEPTEPVEATKDDDAPIFTKTPAAMGSESLSFKGLSGLAIVDVPTTDGGTTRTLKISADSITISGFSLTVSPPEQPEGGGLVTKADTMTLKGNVDVYLGSITATTKDGSSLTIGTDTPPLLDDVKPGLLRVTMGLVGSTADSIEYSNTDQAIVEP</sequence>
<feature type="chain" id="PRO_5039639565" description="PT repeat-containing protein" evidence="2">
    <location>
        <begin position="32"/>
        <end position="276"/>
    </location>
</feature>
<evidence type="ECO:0000313" key="3">
    <source>
        <dbReference type="EMBL" id="SMX71701.1"/>
    </source>
</evidence>
<gene>
    <name evidence="3" type="ORF">BANT918_00703</name>
</gene>
<feature type="signal peptide" evidence="2">
    <location>
        <begin position="1"/>
        <end position="31"/>
    </location>
</feature>
<name>A0A2H1I918_9MICO</name>
<evidence type="ECO:0008006" key="5">
    <source>
        <dbReference type="Google" id="ProtNLM"/>
    </source>
</evidence>
<dbReference type="EMBL" id="FXZD01000002">
    <property type="protein sequence ID" value="SMX71701.1"/>
    <property type="molecule type" value="Genomic_DNA"/>
</dbReference>
<evidence type="ECO:0000313" key="4">
    <source>
        <dbReference type="Proteomes" id="UP000234433"/>
    </source>
</evidence>
<evidence type="ECO:0000256" key="2">
    <source>
        <dbReference type="SAM" id="SignalP"/>
    </source>
</evidence>
<dbReference type="PROSITE" id="PS51318">
    <property type="entry name" value="TAT"/>
    <property type="match status" value="1"/>
</dbReference>
<organism evidence="3 4">
    <name type="scientific">Brevibacterium antiquum CNRZ 918</name>
    <dbReference type="NCBI Taxonomy" id="1255637"/>
    <lineage>
        <taxon>Bacteria</taxon>
        <taxon>Bacillati</taxon>
        <taxon>Actinomycetota</taxon>
        <taxon>Actinomycetes</taxon>
        <taxon>Micrococcales</taxon>
        <taxon>Brevibacteriaceae</taxon>
        <taxon>Brevibacterium</taxon>
    </lineage>
</organism>
<keyword evidence="2" id="KW-0732">Signal</keyword>
<dbReference type="AlphaFoldDB" id="A0A2H1I918"/>
<dbReference type="OrthoDB" id="4979603at2"/>
<feature type="region of interest" description="Disordered" evidence="1">
    <location>
        <begin position="28"/>
        <end position="142"/>
    </location>
</feature>
<evidence type="ECO:0000256" key="1">
    <source>
        <dbReference type="SAM" id="MobiDB-lite"/>
    </source>
</evidence>
<reference evidence="3 4" key="1">
    <citation type="submission" date="2017-03" db="EMBL/GenBank/DDBJ databases">
        <authorList>
            <person name="Afonso C.L."/>
            <person name="Miller P.J."/>
            <person name="Scott M.A."/>
            <person name="Spackman E."/>
            <person name="Goraichik I."/>
            <person name="Dimitrov K.M."/>
            <person name="Suarez D.L."/>
            <person name="Swayne D.E."/>
        </authorList>
    </citation>
    <scope>NUCLEOTIDE SEQUENCE [LARGE SCALE GENOMIC DNA]</scope>
    <source>
        <strain evidence="3 4">CNRZ 918</strain>
    </source>
</reference>
<dbReference type="InterPro" id="IPR006311">
    <property type="entry name" value="TAT_signal"/>
</dbReference>